<name>A0A8J7MAD6_9RHOB</name>
<dbReference type="Proteomes" id="UP000655420">
    <property type="component" value="Unassembled WGS sequence"/>
</dbReference>
<evidence type="ECO:0000313" key="2">
    <source>
        <dbReference type="Proteomes" id="UP000655420"/>
    </source>
</evidence>
<protein>
    <submittedName>
        <fullName evidence="1">DUF1150 family protein</fullName>
    </submittedName>
</protein>
<evidence type="ECO:0000313" key="1">
    <source>
        <dbReference type="EMBL" id="MBK0400552.1"/>
    </source>
</evidence>
<dbReference type="RefSeq" id="WP_200611499.1">
    <property type="nucleotide sequence ID" value="NZ_JAEHHL010000009.1"/>
</dbReference>
<dbReference type="InterPro" id="IPR009531">
    <property type="entry name" value="DUF1150"/>
</dbReference>
<comment type="caution">
    <text evidence="1">The sequence shown here is derived from an EMBL/GenBank/DDBJ whole genome shotgun (WGS) entry which is preliminary data.</text>
</comment>
<reference evidence="1" key="1">
    <citation type="submission" date="2020-12" db="EMBL/GenBank/DDBJ databases">
        <title>Bacterial taxonomy.</title>
        <authorList>
            <person name="Pan X."/>
        </authorList>
    </citation>
    <scope>NUCLEOTIDE SEQUENCE</scope>
    <source>
        <strain evidence="1">M0105</strain>
    </source>
</reference>
<organism evidence="1 2">
    <name type="scientific">Thermohalobaculum xanthum</name>
    <dbReference type="NCBI Taxonomy" id="2753746"/>
    <lineage>
        <taxon>Bacteria</taxon>
        <taxon>Pseudomonadati</taxon>
        <taxon>Pseudomonadota</taxon>
        <taxon>Alphaproteobacteria</taxon>
        <taxon>Rhodobacterales</taxon>
        <taxon>Paracoccaceae</taxon>
        <taxon>Thermohalobaculum</taxon>
    </lineage>
</organism>
<dbReference type="EMBL" id="JAEHHL010000009">
    <property type="protein sequence ID" value="MBK0400552.1"/>
    <property type="molecule type" value="Genomic_DNA"/>
</dbReference>
<dbReference type="AlphaFoldDB" id="A0A8J7MAD6"/>
<keyword evidence="2" id="KW-1185">Reference proteome</keyword>
<gene>
    <name evidence="1" type="ORF">H0I76_15235</name>
</gene>
<proteinExistence type="predicted"/>
<dbReference type="Pfam" id="PF06620">
    <property type="entry name" value="DUF1150"/>
    <property type="match status" value="1"/>
</dbReference>
<accession>A0A8J7MAD6</accession>
<sequence length="75" mass="8350">MTDKTNPKAFPAASGQPIVYVREAQRETLPDELKRAPGPIYALHDEAGNQLALTPDRKLAFALARRNDFEPHSVH</sequence>